<dbReference type="InterPro" id="IPR016181">
    <property type="entry name" value="Acyl_CoA_acyltransferase"/>
</dbReference>
<dbReference type="EMBL" id="AWFH01000003">
    <property type="protein sequence ID" value="KCZ64550.1"/>
    <property type="molecule type" value="Genomic_DNA"/>
</dbReference>
<dbReference type="OrthoDB" id="5295305at2"/>
<name>A0A059EAC5_9PROT</name>
<dbReference type="Proteomes" id="UP000024547">
    <property type="component" value="Unassembled WGS sequence"/>
</dbReference>
<evidence type="ECO:0000259" key="1">
    <source>
        <dbReference type="PROSITE" id="PS51186"/>
    </source>
</evidence>
<dbReference type="RefSeq" id="WP_035548986.1">
    <property type="nucleotide sequence ID" value="NZ_AWFH01000003.1"/>
</dbReference>
<dbReference type="PANTHER" id="PTHR43610">
    <property type="entry name" value="BLL6696 PROTEIN"/>
    <property type="match status" value="1"/>
</dbReference>
<dbReference type="Pfam" id="PF13302">
    <property type="entry name" value="Acetyltransf_3"/>
    <property type="match status" value="1"/>
</dbReference>
<sequence>MIQIMNLSNPAPENDVVRLEILTAEHKPTVLATEVAESMWEWMPVMPTGTSLEAYLDHSLDLKGTDSFYPFYVVDKATGEFAGLAAFERVSRTHRRLEIGFVWHPENYRGTAVVPATQLALLERAQEARFRRISYFVPERNERAIRSFTKIGAQREGLIRNYMRTAGGSWANMVVLSLVGEEIKAAISVLRDRVRALQLA</sequence>
<proteinExistence type="predicted"/>
<dbReference type="STRING" id="1280948.HY36_13225"/>
<feature type="domain" description="N-acetyltransferase" evidence="1">
    <location>
        <begin position="19"/>
        <end position="181"/>
    </location>
</feature>
<accession>A0A059EAC5</accession>
<dbReference type="SUPFAM" id="SSF55729">
    <property type="entry name" value="Acyl-CoA N-acyltransferases (Nat)"/>
    <property type="match status" value="1"/>
</dbReference>
<dbReference type="eggNOG" id="COG1670">
    <property type="taxonomic scope" value="Bacteria"/>
</dbReference>
<dbReference type="PROSITE" id="PS51186">
    <property type="entry name" value="GNAT"/>
    <property type="match status" value="1"/>
</dbReference>
<reference evidence="2 3" key="1">
    <citation type="journal article" date="2014" name="Antonie Van Leeuwenhoek">
        <title>Hyphomonas beringensis sp. nov. and Hyphomonas chukchiensis sp. nov., isolated from surface seawater of the Bering Sea and Chukchi Sea.</title>
        <authorList>
            <person name="Li C."/>
            <person name="Lai Q."/>
            <person name="Li G."/>
            <person name="Dong C."/>
            <person name="Wang J."/>
            <person name="Liao Y."/>
            <person name="Shao Z."/>
        </authorList>
    </citation>
    <scope>NUCLEOTIDE SEQUENCE [LARGE SCALE GENOMIC DNA]</scope>
    <source>
        <strain evidence="2 3">22II1-22F38</strain>
    </source>
</reference>
<gene>
    <name evidence="2" type="ORF">HY36_13225</name>
</gene>
<dbReference type="GO" id="GO:0016747">
    <property type="term" value="F:acyltransferase activity, transferring groups other than amino-acyl groups"/>
    <property type="evidence" value="ECO:0007669"/>
    <property type="project" value="InterPro"/>
</dbReference>
<dbReference type="AlphaFoldDB" id="A0A059EAC5"/>
<dbReference type="Gene3D" id="3.40.630.30">
    <property type="match status" value="1"/>
</dbReference>
<comment type="caution">
    <text evidence="2">The sequence shown here is derived from an EMBL/GenBank/DDBJ whole genome shotgun (WGS) entry which is preliminary data.</text>
</comment>
<keyword evidence="3" id="KW-1185">Reference proteome</keyword>
<evidence type="ECO:0000313" key="2">
    <source>
        <dbReference type="EMBL" id="KCZ64550.1"/>
    </source>
</evidence>
<evidence type="ECO:0000313" key="3">
    <source>
        <dbReference type="Proteomes" id="UP000024547"/>
    </source>
</evidence>
<dbReference type="PANTHER" id="PTHR43610:SF1">
    <property type="entry name" value="N-ACETYLTRANSFERASE DOMAIN-CONTAINING PROTEIN"/>
    <property type="match status" value="1"/>
</dbReference>
<dbReference type="InterPro" id="IPR000182">
    <property type="entry name" value="GNAT_dom"/>
</dbReference>
<dbReference type="PATRIC" id="fig|1280948.3.peg.883"/>
<organism evidence="2 3">
    <name type="scientific">Hyphomonas atlantica</name>
    <dbReference type="NCBI Taxonomy" id="1280948"/>
    <lineage>
        <taxon>Bacteria</taxon>
        <taxon>Pseudomonadati</taxon>
        <taxon>Pseudomonadota</taxon>
        <taxon>Alphaproteobacteria</taxon>
        <taxon>Hyphomonadales</taxon>
        <taxon>Hyphomonadaceae</taxon>
        <taxon>Hyphomonas</taxon>
    </lineage>
</organism>
<protein>
    <recommendedName>
        <fullName evidence="1">N-acetyltransferase domain-containing protein</fullName>
    </recommendedName>
</protein>